<keyword evidence="2" id="KW-1185">Reference proteome</keyword>
<dbReference type="Proteomes" id="UP001549162">
    <property type="component" value="Unassembled WGS sequence"/>
</dbReference>
<protein>
    <submittedName>
        <fullName evidence="1">Uncharacterized protein</fullName>
    </submittedName>
</protein>
<proteinExistence type="predicted"/>
<evidence type="ECO:0000313" key="1">
    <source>
        <dbReference type="EMBL" id="MET3617112.1"/>
    </source>
</evidence>
<evidence type="ECO:0000313" key="2">
    <source>
        <dbReference type="Proteomes" id="UP001549162"/>
    </source>
</evidence>
<reference evidence="1 2" key="1">
    <citation type="submission" date="2024-06" db="EMBL/GenBank/DDBJ databases">
        <title>Genomic Encyclopedia of Type Strains, Phase IV (KMG-IV): sequencing the most valuable type-strain genomes for metagenomic binning, comparative biology and taxonomic classification.</title>
        <authorList>
            <person name="Goeker M."/>
        </authorList>
    </citation>
    <scope>NUCLEOTIDE SEQUENCE [LARGE SCALE GENOMIC DNA]</scope>
    <source>
        <strain evidence="1 2">DSM 21460</strain>
    </source>
</reference>
<accession>A0ABV2J8L7</accession>
<dbReference type="RefSeq" id="WP_354367247.1">
    <property type="nucleotide sequence ID" value="NZ_JBEPMA010000003.1"/>
</dbReference>
<organism evidence="1 2">
    <name type="scientific">Peptoniphilus olsenii</name>
    <dbReference type="NCBI Taxonomy" id="411570"/>
    <lineage>
        <taxon>Bacteria</taxon>
        <taxon>Bacillati</taxon>
        <taxon>Bacillota</taxon>
        <taxon>Tissierellia</taxon>
        <taxon>Tissierellales</taxon>
        <taxon>Peptoniphilaceae</taxon>
        <taxon>Peptoniphilus</taxon>
    </lineage>
</organism>
<sequence>MTMQIFDIYTTYKNLVNEAEQHIQLPTLNIGDDEKQKIISPFAKEDYSAWLLFDNKKNRYLLRNYLNKFSATKKLNFSKDYEIDKFEDILCSSYVSIFKIDKKDDNYSLKDLLTKDEFDIIYTPILEKLTSSYASLRVVKVDDVFLTLNVVNNIEEFLAIPLSEELLGFINSKTHANNTRDHIIKTLKEFLPDILAICYIVNSNIEKDSIAYQNANALYVLSEAFNPSDFELFNFFIENYNFKGAENIETLPNILLFSFADLYVYYLKPRSLSFKNYNIDYSDIIEEQCSEGYYVTKESLKIHINALYGFYTLLKDNSKNVDFILKSLEKTKNNIFKYHNLLNSSVSGFYIDQDIYNCLVESNFTDENSFLEDYEAFLDYIDYYYVTVLTSGDISPKLLKDLSSELEIIPTKDVKTVKNHHFPLLQLFINFSLEKGIIEKENFDDMSYLTPTDIVEKYLISPIEVKMTFWIQAILNEEFSNKTFKNDANKYSDFIVDFITNLNLNKRIEKIDIKKEFLPLVDILIRAGIIKKDRFYKLTNLGKNLYNLFSKTKKKDNIIRVDFSN</sequence>
<gene>
    <name evidence="1" type="ORF">ABID14_000740</name>
</gene>
<dbReference type="EMBL" id="JBEPMA010000003">
    <property type="protein sequence ID" value="MET3617112.1"/>
    <property type="molecule type" value="Genomic_DNA"/>
</dbReference>
<comment type="caution">
    <text evidence="1">The sequence shown here is derived from an EMBL/GenBank/DDBJ whole genome shotgun (WGS) entry which is preliminary data.</text>
</comment>
<name>A0ABV2J8L7_9FIRM</name>